<comment type="caution">
    <text evidence="1">The sequence shown here is derived from an EMBL/GenBank/DDBJ whole genome shotgun (WGS) entry which is preliminary data.</text>
</comment>
<dbReference type="AlphaFoldDB" id="R1IKR9"/>
<dbReference type="EMBL" id="ANFM02000036">
    <property type="protein sequence ID" value="EOD78077.1"/>
    <property type="molecule type" value="Genomic_DNA"/>
</dbReference>
<dbReference type="Pfam" id="PF09618">
    <property type="entry name" value="Cas_Csy4"/>
    <property type="match status" value="1"/>
</dbReference>
<dbReference type="InterPro" id="IPR013396">
    <property type="entry name" value="CRISPR-assoc_prot_Csy4"/>
</dbReference>
<dbReference type="GO" id="GO:0004519">
    <property type="term" value="F:endonuclease activity"/>
    <property type="evidence" value="ECO:0007669"/>
    <property type="project" value="InterPro"/>
</dbReference>
<proteinExistence type="predicted"/>
<sequence length="49" mass="5511">MDSQSTQQRFVLHVQKENVAEVSDAEFNGYGLATNQTYRGTVPDIRIPV</sequence>
<keyword evidence="2" id="KW-1185">Reference proteome</keyword>
<reference evidence="1 2" key="1">
    <citation type="journal article" date="2014" name="PLoS ONE">
        <title>Grimontia indica AK16(T), sp. nov., Isolated from a Seawater Sample Reports the Presence of Pathogenic Genes Similar to Vibrio Genus.</title>
        <authorList>
            <person name="Singh A."/>
            <person name="Vaidya B."/>
            <person name="Khatri I."/>
            <person name="Srinivas T.N."/>
            <person name="Subramanian S."/>
            <person name="Korpole S."/>
            <person name="Pinnaka A.K."/>
        </authorList>
    </citation>
    <scope>NUCLEOTIDE SEQUENCE [LARGE SCALE GENOMIC DNA]</scope>
    <source>
        <strain evidence="1 2">AK16</strain>
    </source>
</reference>
<gene>
    <name evidence="1" type="ORF">D515_03200</name>
</gene>
<dbReference type="GO" id="GO:0043571">
    <property type="term" value="P:maintenance of CRISPR repeat elements"/>
    <property type="evidence" value="ECO:0007669"/>
    <property type="project" value="InterPro"/>
</dbReference>
<name>R1IKR9_9GAMM</name>
<accession>R1IKR9</accession>
<evidence type="ECO:0000313" key="2">
    <source>
        <dbReference type="Proteomes" id="UP000011223"/>
    </source>
</evidence>
<organism evidence="1 2">
    <name type="scientific">Grimontia indica</name>
    <dbReference type="NCBI Taxonomy" id="1056512"/>
    <lineage>
        <taxon>Bacteria</taxon>
        <taxon>Pseudomonadati</taxon>
        <taxon>Pseudomonadota</taxon>
        <taxon>Gammaproteobacteria</taxon>
        <taxon>Vibrionales</taxon>
        <taxon>Vibrionaceae</taxon>
        <taxon>Grimontia</taxon>
    </lineage>
</organism>
<dbReference type="Proteomes" id="UP000011223">
    <property type="component" value="Unassembled WGS sequence"/>
</dbReference>
<dbReference type="Gene3D" id="3.30.70.2540">
    <property type="entry name" value="CRISPR-associated endoribonuclease Cas6/Csy4"/>
    <property type="match status" value="1"/>
</dbReference>
<evidence type="ECO:0000313" key="1">
    <source>
        <dbReference type="EMBL" id="EOD78077.1"/>
    </source>
</evidence>
<protein>
    <submittedName>
        <fullName evidence="1">Uncharacterized protein</fullName>
    </submittedName>
</protein>
<dbReference type="InterPro" id="IPR042564">
    <property type="entry name" value="CRISPR-Cas6/Csy4_sf"/>
</dbReference>